<sequence length="162" mass="18366">MRKFLLFFIAFFLSACVSEYDKHHITLNDPNGVDTQFSPKDKSLKIDDKPFLLFFFGFDCGVCKKQIPDLNELYAQYANDINFIAILGPSKGFDKDMALLNEHNVKFKSISDKISVDYFSKAVGGVMGVPVVYIYDKNGKMRSKFIGLTPKSVLEKEIKLAL</sequence>
<dbReference type="PANTHER" id="PTHR42852">
    <property type="entry name" value="THIOL:DISULFIDE INTERCHANGE PROTEIN DSBE"/>
    <property type="match status" value="1"/>
</dbReference>
<dbReference type="PROSITE" id="PS51352">
    <property type="entry name" value="THIOREDOXIN_2"/>
    <property type="match status" value="1"/>
</dbReference>
<dbReference type="Pfam" id="PF08534">
    <property type="entry name" value="Redoxin"/>
    <property type="match status" value="1"/>
</dbReference>
<dbReference type="CDD" id="cd02966">
    <property type="entry name" value="TlpA_like_family"/>
    <property type="match status" value="1"/>
</dbReference>
<dbReference type="InterPro" id="IPR013766">
    <property type="entry name" value="Thioredoxin_domain"/>
</dbReference>
<keyword evidence="3" id="KW-1185">Reference proteome</keyword>
<evidence type="ECO:0000313" key="3">
    <source>
        <dbReference type="Proteomes" id="UP000503264"/>
    </source>
</evidence>
<dbReference type="InterPro" id="IPR036249">
    <property type="entry name" value="Thioredoxin-like_sf"/>
</dbReference>
<proteinExistence type="predicted"/>
<feature type="domain" description="Thioredoxin" evidence="1">
    <location>
        <begin position="16"/>
        <end position="162"/>
    </location>
</feature>
<evidence type="ECO:0000259" key="1">
    <source>
        <dbReference type="PROSITE" id="PS51352"/>
    </source>
</evidence>
<dbReference type="EMBL" id="CP012542">
    <property type="protein sequence ID" value="QCD44179.1"/>
    <property type="molecule type" value="Genomic_DNA"/>
</dbReference>
<evidence type="ECO:0000313" key="2">
    <source>
        <dbReference type="EMBL" id="QCD44179.1"/>
    </source>
</evidence>
<dbReference type="PROSITE" id="PS51257">
    <property type="entry name" value="PROKAR_LIPOPROTEIN"/>
    <property type="match status" value="1"/>
</dbReference>
<dbReference type="RefSeq" id="WP_171993412.1">
    <property type="nucleotide sequence ID" value="NZ_CP012542.1"/>
</dbReference>
<dbReference type="InterPro" id="IPR050553">
    <property type="entry name" value="Thioredoxin_ResA/DsbE_sf"/>
</dbReference>
<dbReference type="SUPFAM" id="SSF52833">
    <property type="entry name" value="Thioredoxin-like"/>
    <property type="match status" value="1"/>
</dbReference>
<gene>
    <name evidence="2" type="ORF">CMUC_0366</name>
</gene>
<protein>
    <submittedName>
        <fullName evidence="2">Protein disulfide reductase, TlpA family</fullName>
    </submittedName>
</protein>
<dbReference type="GO" id="GO:0016491">
    <property type="term" value="F:oxidoreductase activity"/>
    <property type="evidence" value="ECO:0007669"/>
    <property type="project" value="InterPro"/>
</dbReference>
<dbReference type="PANTHER" id="PTHR42852:SF13">
    <property type="entry name" value="PROTEIN DIPZ"/>
    <property type="match status" value="1"/>
</dbReference>
<organism evidence="2 3">
    <name type="scientific">Campylobacter mucosalis CCUG 21559</name>
    <dbReference type="NCBI Taxonomy" id="1032067"/>
    <lineage>
        <taxon>Bacteria</taxon>
        <taxon>Pseudomonadati</taxon>
        <taxon>Campylobacterota</taxon>
        <taxon>Epsilonproteobacteria</taxon>
        <taxon>Campylobacterales</taxon>
        <taxon>Campylobacteraceae</taxon>
        <taxon>Campylobacter</taxon>
    </lineage>
</organism>
<reference evidence="2 3" key="1">
    <citation type="submission" date="2016-07" db="EMBL/GenBank/DDBJ databases">
        <title>Comparative genomics of the Campylobacter concisus group.</title>
        <authorList>
            <person name="Miller W.G."/>
            <person name="Yee E."/>
            <person name="Chapman M.H."/>
            <person name="Huynh S."/>
            <person name="Bono J.L."/>
            <person name="On S.L.W."/>
            <person name="StLeger J."/>
            <person name="Foster G."/>
            <person name="Parker C.T."/>
        </authorList>
    </citation>
    <scope>NUCLEOTIDE SEQUENCE [LARGE SCALE GENOMIC DNA]</scope>
    <source>
        <strain evidence="2 3">CCUG 21559</strain>
    </source>
</reference>
<dbReference type="Gene3D" id="3.40.30.10">
    <property type="entry name" value="Glutaredoxin"/>
    <property type="match status" value="1"/>
</dbReference>
<name>A0A6G5QF05_9BACT</name>
<dbReference type="InterPro" id="IPR013740">
    <property type="entry name" value="Redoxin"/>
</dbReference>
<dbReference type="Proteomes" id="UP000503264">
    <property type="component" value="Chromosome"/>
</dbReference>
<accession>A0A6G5QF05</accession>
<dbReference type="AlphaFoldDB" id="A0A6G5QF05"/>